<dbReference type="InterPro" id="IPR011051">
    <property type="entry name" value="RmlC_Cupin_sf"/>
</dbReference>
<organism evidence="2 3">
    <name type="scientific">Cryobacterium sandaracinum</name>
    <dbReference type="NCBI Taxonomy" id="1259247"/>
    <lineage>
        <taxon>Bacteria</taxon>
        <taxon>Bacillati</taxon>
        <taxon>Actinomycetota</taxon>
        <taxon>Actinomycetes</taxon>
        <taxon>Micrococcales</taxon>
        <taxon>Microbacteriaceae</taxon>
        <taxon>Cryobacterium</taxon>
    </lineage>
</organism>
<evidence type="ECO:0000313" key="3">
    <source>
        <dbReference type="Proteomes" id="UP000297851"/>
    </source>
</evidence>
<reference evidence="2 3" key="1">
    <citation type="submission" date="2019-03" db="EMBL/GenBank/DDBJ databases">
        <title>Genomics of glacier-inhabiting Cryobacterium strains.</title>
        <authorList>
            <person name="Liu Q."/>
            <person name="Xin Y.-H."/>
        </authorList>
    </citation>
    <scope>NUCLEOTIDE SEQUENCE [LARGE SCALE GENOMIC DNA]</scope>
    <source>
        <strain evidence="2 3">TMT2-16</strain>
    </source>
</reference>
<dbReference type="EMBL" id="SOGO01000013">
    <property type="protein sequence ID" value="TFD05243.1"/>
    <property type="molecule type" value="Genomic_DNA"/>
</dbReference>
<evidence type="ECO:0000313" key="2">
    <source>
        <dbReference type="EMBL" id="TFD05243.1"/>
    </source>
</evidence>
<name>A0ABY2JGT0_9MICO</name>
<protein>
    <submittedName>
        <fullName evidence="2">Cupin domain-containing protein</fullName>
    </submittedName>
</protein>
<comment type="caution">
    <text evidence="2">The sequence shown here is derived from an EMBL/GenBank/DDBJ whole genome shotgun (WGS) entry which is preliminary data.</text>
</comment>
<accession>A0ABY2JGT0</accession>
<dbReference type="Gene3D" id="2.60.120.10">
    <property type="entry name" value="Jelly Rolls"/>
    <property type="match status" value="1"/>
</dbReference>
<dbReference type="RefSeq" id="WP_104194316.1">
    <property type="nucleotide sequence ID" value="NZ_SOGO01000013.1"/>
</dbReference>
<dbReference type="CDD" id="cd02230">
    <property type="entry name" value="cupin_HP0902-like"/>
    <property type="match status" value="1"/>
</dbReference>
<proteinExistence type="predicted"/>
<dbReference type="Pfam" id="PF07883">
    <property type="entry name" value="Cupin_2"/>
    <property type="match status" value="1"/>
</dbReference>
<gene>
    <name evidence="2" type="ORF">E3T25_04170</name>
</gene>
<dbReference type="Proteomes" id="UP000297851">
    <property type="component" value="Unassembled WGS sequence"/>
</dbReference>
<dbReference type="SUPFAM" id="SSF51182">
    <property type="entry name" value="RmlC-like cupins"/>
    <property type="match status" value="1"/>
</dbReference>
<dbReference type="InterPro" id="IPR014710">
    <property type="entry name" value="RmlC-like_jellyroll"/>
</dbReference>
<sequence>MQKISIEAFAREHLKAAAAGTSGRAAGTVFGGHEKVMRQTVIALLAGISLSEHENPGEATVYVLSGRVRLRAGDDVWEGRAGDFLIVPDARHSLEAVVDSTVLMTVAKKG</sequence>
<feature type="domain" description="Cupin type-2" evidence="1">
    <location>
        <begin position="49"/>
        <end position="102"/>
    </location>
</feature>
<evidence type="ECO:0000259" key="1">
    <source>
        <dbReference type="Pfam" id="PF07883"/>
    </source>
</evidence>
<dbReference type="PANTHER" id="PTHR37694:SF1">
    <property type="entry name" value="SLR8022 PROTEIN"/>
    <property type="match status" value="1"/>
</dbReference>
<keyword evidence="3" id="KW-1185">Reference proteome</keyword>
<dbReference type="InterPro" id="IPR013096">
    <property type="entry name" value="Cupin_2"/>
</dbReference>
<dbReference type="PANTHER" id="PTHR37694">
    <property type="entry name" value="SLR8022 PROTEIN"/>
    <property type="match status" value="1"/>
</dbReference>